<comment type="similarity">
    <text evidence="7">Belongs to the binding-protein-dependent transport system permease family.</text>
</comment>
<evidence type="ECO:0000313" key="9">
    <source>
        <dbReference type="EMBL" id="MFC7292880.1"/>
    </source>
</evidence>
<sequence>MFDNQPSDNNRFSPRTQDWHLKAPYNWRTALATLVVALVLIWSGNRMEIPKMLGLSTEAMLSTIGLEEESQVGKGLGRMLSELFPIVIENRQEISRLQDFDRDSLPIFTRIETAEVTTFRINSETLEAEPQIDTVEYLVHPFGYLLNVIGKMVETFEIAIWATIIAVIVSIPLAVLGARNYTPNSFTYTASRGIVSFLRSMPELIVAMFLVLGFGFGAIAGYLALSLHGMGFLGKFYAEDIEASDTKPQEALRALGASKLRVLRSGVLPQVAPSYVAYTLYVLDRNVRMAAVIGLVGAGGIGQELKGRYDTFEYGHVGTILLAIFLTVLALDHISSRVRARLIG</sequence>
<dbReference type="InterPro" id="IPR005769">
    <property type="entry name" value="PhnE/PtxC"/>
</dbReference>
<dbReference type="PANTHER" id="PTHR30043">
    <property type="entry name" value="PHOSPHONATES TRANSPORT SYSTEM PERMEASE PROTEIN"/>
    <property type="match status" value="1"/>
</dbReference>
<keyword evidence="3" id="KW-1003">Cell membrane</keyword>
<protein>
    <submittedName>
        <fullName evidence="9">Phosphonate ABC transporter, permease protein PhnE</fullName>
    </submittedName>
</protein>
<dbReference type="CDD" id="cd06261">
    <property type="entry name" value="TM_PBP2"/>
    <property type="match status" value="1"/>
</dbReference>
<proteinExistence type="inferred from homology"/>
<evidence type="ECO:0000313" key="10">
    <source>
        <dbReference type="Proteomes" id="UP001596492"/>
    </source>
</evidence>
<evidence type="ECO:0000256" key="6">
    <source>
        <dbReference type="ARBA" id="ARBA00023136"/>
    </source>
</evidence>
<keyword evidence="10" id="KW-1185">Reference proteome</keyword>
<evidence type="ECO:0000256" key="7">
    <source>
        <dbReference type="RuleBase" id="RU363032"/>
    </source>
</evidence>
<feature type="transmembrane region" description="Helical" evidence="7">
    <location>
        <begin position="158"/>
        <end position="178"/>
    </location>
</feature>
<dbReference type="Proteomes" id="UP001596492">
    <property type="component" value="Unassembled WGS sequence"/>
</dbReference>
<organism evidence="9 10">
    <name type="scientific">Hirschia litorea</name>
    <dbReference type="NCBI Taxonomy" id="1199156"/>
    <lineage>
        <taxon>Bacteria</taxon>
        <taxon>Pseudomonadati</taxon>
        <taxon>Pseudomonadota</taxon>
        <taxon>Alphaproteobacteria</taxon>
        <taxon>Hyphomonadales</taxon>
        <taxon>Hyphomonadaceae</taxon>
        <taxon>Hirschia</taxon>
    </lineage>
</organism>
<dbReference type="PANTHER" id="PTHR30043:SF1">
    <property type="entry name" value="ABC TRANSPORT SYSTEM PERMEASE PROTEIN P69"/>
    <property type="match status" value="1"/>
</dbReference>
<evidence type="ECO:0000256" key="4">
    <source>
        <dbReference type="ARBA" id="ARBA00022692"/>
    </source>
</evidence>
<comment type="caution">
    <text evidence="9">The sequence shown here is derived from an EMBL/GenBank/DDBJ whole genome shotgun (WGS) entry which is preliminary data.</text>
</comment>
<name>A0ABW2IPV5_9PROT</name>
<evidence type="ECO:0000259" key="8">
    <source>
        <dbReference type="PROSITE" id="PS50928"/>
    </source>
</evidence>
<dbReference type="InterPro" id="IPR035906">
    <property type="entry name" value="MetI-like_sf"/>
</dbReference>
<keyword evidence="5 7" id="KW-1133">Transmembrane helix</keyword>
<dbReference type="Pfam" id="PF00528">
    <property type="entry name" value="BPD_transp_1"/>
    <property type="match status" value="1"/>
</dbReference>
<feature type="domain" description="ABC transmembrane type-1" evidence="8">
    <location>
        <begin position="152"/>
        <end position="335"/>
    </location>
</feature>
<keyword evidence="4 7" id="KW-0812">Transmembrane</keyword>
<dbReference type="PROSITE" id="PS50928">
    <property type="entry name" value="ABC_TM1"/>
    <property type="match status" value="1"/>
</dbReference>
<dbReference type="RefSeq" id="WP_382168754.1">
    <property type="nucleotide sequence ID" value="NZ_JBHTBR010000007.1"/>
</dbReference>
<evidence type="ECO:0000256" key="1">
    <source>
        <dbReference type="ARBA" id="ARBA00004651"/>
    </source>
</evidence>
<dbReference type="SUPFAM" id="SSF161098">
    <property type="entry name" value="MetI-like"/>
    <property type="match status" value="1"/>
</dbReference>
<keyword evidence="6 7" id="KW-0472">Membrane</keyword>
<dbReference type="Gene3D" id="1.10.3720.10">
    <property type="entry name" value="MetI-like"/>
    <property type="match status" value="1"/>
</dbReference>
<gene>
    <name evidence="9" type="primary">phnE</name>
    <name evidence="9" type="ORF">ACFQS8_14735</name>
</gene>
<dbReference type="InterPro" id="IPR000515">
    <property type="entry name" value="MetI-like"/>
</dbReference>
<evidence type="ECO:0000256" key="5">
    <source>
        <dbReference type="ARBA" id="ARBA00022989"/>
    </source>
</evidence>
<evidence type="ECO:0000256" key="3">
    <source>
        <dbReference type="ARBA" id="ARBA00022475"/>
    </source>
</evidence>
<feature type="transmembrane region" description="Helical" evidence="7">
    <location>
        <begin position="314"/>
        <end position="331"/>
    </location>
</feature>
<dbReference type="NCBIfam" id="TIGR01097">
    <property type="entry name" value="PhnE"/>
    <property type="match status" value="1"/>
</dbReference>
<reference evidence="10" key="1">
    <citation type="journal article" date="2019" name="Int. J. Syst. Evol. Microbiol.">
        <title>The Global Catalogue of Microorganisms (GCM) 10K type strain sequencing project: providing services to taxonomists for standard genome sequencing and annotation.</title>
        <authorList>
            <consortium name="The Broad Institute Genomics Platform"/>
            <consortium name="The Broad Institute Genome Sequencing Center for Infectious Disease"/>
            <person name="Wu L."/>
            <person name="Ma J."/>
        </authorList>
    </citation>
    <scope>NUCLEOTIDE SEQUENCE [LARGE SCALE GENOMIC DNA]</scope>
    <source>
        <strain evidence="10">CCUG 51308</strain>
    </source>
</reference>
<feature type="transmembrane region" description="Helical" evidence="7">
    <location>
        <begin position="286"/>
        <end position="302"/>
    </location>
</feature>
<feature type="transmembrane region" description="Helical" evidence="7">
    <location>
        <begin position="25"/>
        <end position="43"/>
    </location>
</feature>
<evidence type="ECO:0000256" key="2">
    <source>
        <dbReference type="ARBA" id="ARBA00022448"/>
    </source>
</evidence>
<keyword evidence="2 7" id="KW-0813">Transport</keyword>
<feature type="transmembrane region" description="Helical" evidence="7">
    <location>
        <begin position="204"/>
        <end position="225"/>
    </location>
</feature>
<comment type="subcellular location">
    <subcellularLocation>
        <location evidence="1 7">Cell membrane</location>
        <topology evidence="1 7">Multi-pass membrane protein</topology>
    </subcellularLocation>
</comment>
<dbReference type="EMBL" id="JBHTBR010000007">
    <property type="protein sequence ID" value="MFC7292880.1"/>
    <property type="molecule type" value="Genomic_DNA"/>
</dbReference>
<accession>A0ABW2IPV5</accession>